<keyword evidence="2" id="KW-1185">Reference proteome</keyword>
<organism evidence="1 2">
    <name type="scientific">Rhipicephalus microplus</name>
    <name type="common">Cattle tick</name>
    <name type="synonym">Boophilus microplus</name>
    <dbReference type="NCBI Taxonomy" id="6941"/>
    <lineage>
        <taxon>Eukaryota</taxon>
        <taxon>Metazoa</taxon>
        <taxon>Ecdysozoa</taxon>
        <taxon>Arthropoda</taxon>
        <taxon>Chelicerata</taxon>
        <taxon>Arachnida</taxon>
        <taxon>Acari</taxon>
        <taxon>Parasitiformes</taxon>
        <taxon>Ixodida</taxon>
        <taxon>Ixodoidea</taxon>
        <taxon>Ixodidae</taxon>
        <taxon>Rhipicephalinae</taxon>
        <taxon>Rhipicephalus</taxon>
        <taxon>Boophilus</taxon>
    </lineage>
</organism>
<dbReference type="EMBL" id="JABSTU010000003">
    <property type="protein sequence ID" value="KAH8035784.1"/>
    <property type="molecule type" value="Genomic_DNA"/>
</dbReference>
<name>A0A9J6EP26_RHIMP</name>
<dbReference type="AlphaFoldDB" id="A0A9J6EP26"/>
<reference evidence="1" key="1">
    <citation type="journal article" date="2020" name="Cell">
        <title>Large-Scale Comparative Analyses of Tick Genomes Elucidate Their Genetic Diversity and Vector Capacities.</title>
        <authorList>
            <consortium name="Tick Genome and Microbiome Consortium (TIGMIC)"/>
            <person name="Jia N."/>
            <person name="Wang J."/>
            <person name="Shi W."/>
            <person name="Du L."/>
            <person name="Sun Y."/>
            <person name="Zhan W."/>
            <person name="Jiang J.F."/>
            <person name="Wang Q."/>
            <person name="Zhang B."/>
            <person name="Ji P."/>
            <person name="Bell-Sakyi L."/>
            <person name="Cui X.M."/>
            <person name="Yuan T.T."/>
            <person name="Jiang B.G."/>
            <person name="Yang W.F."/>
            <person name="Lam T.T."/>
            <person name="Chang Q.C."/>
            <person name="Ding S.J."/>
            <person name="Wang X.J."/>
            <person name="Zhu J.G."/>
            <person name="Ruan X.D."/>
            <person name="Zhao L."/>
            <person name="Wei J.T."/>
            <person name="Ye R.Z."/>
            <person name="Que T.C."/>
            <person name="Du C.H."/>
            <person name="Zhou Y.H."/>
            <person name="Cheng J.X."/>
            <person name="Dai P.F."/>
            <person name="Guo W.B."/>
            <person name="Han X.H."/>
            <person name="Huang E.J."/>
            <person name="Li L.F."/>
            <person name="Wei W."/>
            <person name="Gao Y.C."/>
            <person name="Liu J.Z."/>
            <person name="Shao H.Z."/>
            <person name="Wang X."/>
            <person name="Wang C.C."/>
            <person name="Yang T.C."/>
            <person name="Huo Q.B."/>
            <person name="Li W."/>
            <person name="Chen H.Y."/>
            <person name="Chen S.E."/>
            <person name="Zhou L.G."/>
            <person name="Ni X.B."/>
            <person name="Tian J.H."/>
            <person name="Sheng Y."/>
            <person name="Liu T."/>
            <person name="Pan Y.S."/>
            <person name="Xia L.Y."/>
            <person name="Li J."/>
            <person name="Zhao F."/>
            <person name="Cao W.C."/>
        </authorList>
    </citation>
    <scope>NUCLEOTIDE SEQUENCE</scope>
    <source>
        <strain evidence="1">Rmic-2018</strain>
    </source>
</reference>
<accession>A0A9J6EP26</accession>
<protein>
    <submittedName>
        <fullName evidence="1">Uncharacterized protein</fullName>
    </submittedName>
</protein>
<reference evidence="1" key="2">
    <citation type="submission" date="2021-09" db="EMBL/GenBank/DDBJ databases">
        <authorList>
            <person name="Jia N."/>
            <person name="Wang J."/>
            <person name="Shi W."/>
            <person name="Du L."/>
            <person name="Sun Y."/>
            <person name="Zhan W."/>
            <person name="Jiang J."/>
            <person name="Wang Q."/>
            <person name="Zhang B."/>
            <person name="Ji P."/>
            <person name="Sakyi L.B."/>
            <person name="Cui X."/>
            <person name="Yuan T."/>
            <person name="Jiang B."/>
            <person name="Yang W."/>
            <person name="Lam T.T.-Y."/>
            <person name="Chang Q."/>
            <person name="Ding S."/>
            <person name="Wang X."/>
            <person name="Zhu J."/>
            <person name="Ruan X."/>
            <person name="Zhao L."/>
            <person name="Wei J."/>
            <person name="Que T."/>
            <person name="Du C."/>
            <person name="Cheng J."/>
            <person name="Dai P."/>
            <person name="Han X."/>
            <person name="Huang E."/>
            <person name="Gao Y."/>
            <person name="Liu J."/>
            <person name="Shao H."/>
            <person name="Ye R."/>
            <person name="Li L."/>
            <person name="Wei W."/>
            <person name="Wang X."/>
            <person name="Wang C."/>
            <person name="Huo Q."/>
            <person name="Li W."/>
            <person name="Guo W."/>
            <person name="Chen H."/>
            <person name="Chen S."/>
            <person name="Zhou L."/>
            <person name="Zhou L."/>
            <person name="Ni X."/>
            <person name="Tian J."/>
            <person name="Zhou Y."/>
            <person name="Sheng Y."/>
            <person name="Liu T."/>
            <person name="Pan Y."/>
            <person name="Xia L."/>
            <person name="Li J."/>
            <person name="Zhao F."/>
            <person name="Cao W."/>
        </authorList>
    </citation>
    <scope>NUCLEOTIDE SEQUENCE</scope>
    <source>
        <strain evidence="1">Rmic-2018</strain>
        <tissue evidence="1">Larvae</tissue>
    </source>
</reference>
<evidence type="ECO:0000313" key="1">
    <source>
        <dbReference type="EMBL" id="KAH8035784.1"/>
    </source>
</evidence>
<dbReference type="Proteomes" id="UP000821866">
    <property type="component" value="Chromosome 11"/>
</dbReference>
<evidence type="ECO:0000313" key="2">
    <source>
        <dbReference type="Proteomes" id="UP000821866"/>
    </source>
</evidence>
<proteinExistence type="predicted"/>
<gene>
    <name evidence="1" type="ORF">HPB51_008611</name>
</gene>
<sequence>MLAGTQSTWGCPPVHIMGLGDGPRAADMADFQDFTKERWKKVFRGGDKTVEEACGVFGGRKWPLKGVESGRRASDIPTLLSPGEPHLNFRHGRGCDGSAKYGHQQPPSFEERSVLLLVRIAKIVRQSLCV</sequence>
<comment type="caution">
    <text evidence="1">The sequence shown here is derived from an EMBL/GenBank/DDBJ whole genome shotgun (WGS) entry which is preliminary data.</text>
</comment>